<keyword evidence="3" id="KW-0269">Exonuclease</keyword>
<dbReference type="SUPFAM" id="SSF49899">
    <property type="entry name" value="Concanavalin A-like lectins/glucanases"/>
    <property type="match status" value="1"/>
</dbReference>
<dbReference type="GO" id="GO:0005975">
    <property type="term" value="P:carbohydrate metabolic process"/>
    <property type="evidence" value="ECO:0007669"/>
    <property type="project" value="UniProtKB-ARBA"/>
</dbReference>
<evidence type="ECO:0000259" key="2">
    <source>
        <dbReference type="Pfam" id="PF03372"/>
    </source>
</evidence>
<accession>A0A1M5BRP8</accession>
<dbReference type="GO" id="GO:0004553">
    <property type="term" value="F:hydrolase activity, hydrolyzing O-glycosyl compounds"/>
    <property type="evidence" value="ECO:0007669"/>
    <property type="project" value="UniProtKB-ARBA"/>
</dbReference>
<dbReference type="InterPro" id="IPR005135">
    <property type="entry name" value="Endo/exonuclease/phosphatase"/>
</dbReference>
<dbReference type="Gene3D" id="3.60.10.10">
    <property type="entry name" value="Endonuclease/exonuclease/phosphatase"/>
    <property type="match status" value="1"/>
</dbReference>
<dbReference type="InterPro" id="IPR013320">
    <property type="entry name" value="ConA-like_dom_sf"/>
</dbReference>
<dbReference type="Gene3D" id="2.60.120.200">
    <property type="match status" value="1"/>
</dbReference>
<evidence type="ECO:0000256" key="1">
    <source>
        <dbReference type="SAM" id="SignalP"/>
    </source>
</evidence>
<keyword evidence="1" id="KW-0732">Signal</keyword>
<dbReference type="AlphaFoldDB" id="A0A1M5BRP8"/>
<dbReference type="GO" id="GO:0004527">
    <property type="term" value="F:exonuclease activity"/>
    <property type="evidence" value="ECO:0007669"/>
    <property type="project" value="UniProtKB-KW"/>
</dbReference>
<reference evidence="4" key="1">
    <citation type="submission" date="2016-11" db="EMBL/GenBank/DDBJ databases">
        <authorList>
            <person name="Varghese N."/>
            <person name="Submissions S."/>
        </authorList>
    </citation>
    <scope>NUCLEOTIDE SEQUENCE [LARGE SCALE GENOMIC DNA]</scope>
    <source>
        <strain evidence="4">DSM 16990</strain>
    </source>
</reference>
<dbReference type="PANTHER" id="PTHR41349">
    <property type="match status" value="1"/>
</dbReference>
<protein>
    <submittedName>
        <fullName evidence="3">Exonuclease III</fullName>
    </submittedName>
</protein>
<sequence>MKNNYLYLKKMILAGTLIFSLTVAAAQEPLLLQEHFEGTSGYDKSTGIKGYALNLSSTAAKRKPLKIELSSTPVSGSLTTLIWVKAAAVDDQAYIFLSNKKEKKDSTETIWELGKQAGGAWYWAAAQGKGKYEYRPTVQRQAINDEKWHQLAFTFNEQQKELRLYYDGKNVGIYFTPELSSMLTKGSVLTVGGQSSGDLSEWETFNGMADELQVYNTTWSSEQVMKSYLSFTAGSSKKAEVIKVPAELKVMNYNIWHGGNETGKYVGPARIVDVIKASGADLISMQETYGSGARIADALGYYFYLRSTNLSIMSRYPIEETITGMQSFYNGGAHVNLGSGKRILFVTNWLNYPFDYWDDLEKNVAIDSASWMNKQSETNAGTLKKILKAINSDISKEIPVIFCGDFNTGSHLDWTVATKHLNKGHIMPFPTGMLMEEAGFKDSFRVIYPDPLKHRGITWSPQFKQAFKDRIDYIYYKGKGLVPVSSAVLDTHKVWYPSDHGAVMTTFKLSY</sequence>
<keyword evidence="4" id="KW-1185">Reference proteome</keyword>
<organism evidence="3 4">
    <name type="scientific">Pedobacter caeni</name>
    <dbReference type="NCBI Taxonomy" id="288992"/>
    <lineage>
        <taxon>Bacteria</taxon>
        <taxon>Pseudomonadati</taxon>
        <taxon>Bacteroidota</taxon>
        <taxon>Sphingobacteriia</taxon>
        <taxon>Sphingobacteriales</taxon>
        <taxon>Sphingobacteriaceae</taxon>
        <taxon>Pedobacter</taxon>
    </lineage>
</organism>
<dbReference type="Pfam" id="PF03372">
    <property type="entry name" value="Exo_endo_phos"/>
    <property type="match status" value="1"/>
</dbReference>
<dbReference type="EMBL" id="FQUQ01000002">
    <property type="protein sequence ID" value="SHF45188.1"/>
    <property type="molecule type" value="Genomic_DNA"/>
</dbReference>
<evidence type="ECO:0000313" key="4">
    <source>
        <dbReference type="Proteomes" id="UP000184287"/>
    </source>
</evidence>
<dbReference type="STRING" id="288992.SAMN04488522_1021326"/>
<dbReference type="OrthoDB" id="9794261at2"/>
<dbReference type="PANTHER" id="PTHR41349:SF1">
    <property type="entry name" value="PROTEIN CBG08683"/>
    <property type="match status" value="1"/>
</dbReference>
<name>A0A1M5BRP8_9SPHI</name>
<dbReference type="Pfam" id="PF13385">
    <property type="entry name" value="Laminin_G_3"/>
    <property type="match status" value="1"/>
</dbReference>
<keyword evidence="3" id="KW-0378">Hydrolase</keyword>
<gene>
    <name evidence="3" type="ORF">SAMN04488522_1021326</name>
</gene>
<dbReference type="RefSeq" id="WP_084528861.1">
    <property type="nucleotide sequence ID" value="NZ_FQUQ01000002.1"/>
</dbReference>
<dbReference type="InterPro" id="IPR036691">
    <property type="entry name" value="Endo/exonu/phosph_ase_sf"/>
</dbReference>
<dbReference type="SUPFAM" id="SSF56219">
    <property type="entry name" value="DNase I-like"/>
    <property type="match status" value="1"/>
</dbReference>
<dbReference type="Proteomes" id="UP000184287">
    <property type="component" value="Unassembled WGS sequence"/>
</dbReference>
<feature type="signal peptide" evidence="1">
    <location>
        <begin position="1"/>
        <end position="25"/>
    </location>
</feature>
<feature type="chain" id="PRO_5012635244" evidence="1">
    <location>
        <begin position="26"/>
        <end position="511"/>
    </location>
</feature>
<evidence type="ECO:0000313" key="3">
    <source>
        <dbReference type="EMBL" id="SHF45188.1"/>
    </source>
</evidence>
<proteinExistence type="predicted"/>
<feature type="domain" description="Endonuclease/exonuclease/phosphatase" evidence="2">
    <location>
        <begin position="251"/>
        <end position="500"/>
    </location>
</feature>
<keyword evidence="3" id="KW-0540">Nuclease</keyword>